<keyword evidence="2" id="KW-1185">Reference proteome</keyword>
<dbReference type="EMBL" id="CP116805">
    <property type="protein sequence ID" value="WCL55083.1"/>
    <property type="molecule type" value="Genomic_DNA"/>
</dbReference>
<evidence type="ECO:0000313" key="1">
    <source>
        <dbReference type="EMBL" id="WCL55083.1"/>
    </source>
</evidence>
<proteinExistence type="predicted"/>
<gene>
    <name evidence="1" type="ORF">PH603_04840</name>
</gene>
<accession>A0AAE9XVX9</accession>
<dbReference type="InterPro" id="IPR006427">
    <property type="entry name" value="Portal_HK97"/>
</dbReference>
<dbReference type="RefSeq" id="WP_289504842.1">
    <property type="nucleotide sequence ID" value="NZ_CP116805.1"/>
</dbReference>
<dbReference type="NCBIfam" id="TIGR01537">
    <property type="entry name" value="portal_HK97"/>
    <property type="match status" value="1"/>
</dbReference>
<dbReference type="Pfam" id="PF04860">
    <property type="entry name" value="Phage_portal"/>
    <property type="match status" value="1"/>
</dbReference>
<dbReference type="AlphaFoldDB" id="A0AAE9XVX9"/>
<sequence>MRFLSRLRALRPEAKAAPKPLLARTLPGDAVATPRRYDRLASEAYQQNVVAYRAINLVARGMASIPLEVMVGDVPMDRHPLLDLLRRPNPKLKGAGLLYQMVGFYLIAGNSYALKIGPDGRPPGELWLMRPDTMSVIEGADGVASGYRQTVLGRRQSFEASAMLHWKSFNPLSDWYGMAPLEAAAMAIDAHNEGSRWNLALIQNGGTPSGVLYQEDGGVPLTEAQFAHLKTQVEERHMGPVNAGRPLLLEGGLKWQHMGLSPKDMDWQAAKNMSAREIALAFGVPPQMLGIPDAQTYSNYAEARQSVWEDTIIPLASELVGELNAWLAPEYGPNVRLIMDLDEIPALEPKRQAKFDRLTRADFLTRNEKRAALGYGPNTKEDMDA</sequence>
<dbReference type="InterPro" id="IPR006944">
    <property type="entry name" value="Phage/GTA_portal"/>
</dbReference>
<evidence type="ECO:0000313" key="2">
    <source>
        <dbReference type="Proteomes" id="UP001217500"/>
    </source>
</evidence>
<name>A0AAE9XVX9_9PROT</name>
<dbReference type="KEGG" id="gso:PH603_04840"/>
<organism evidence="1 2">
    <name type="scientific">Gimibacter soli</name>
    <dbReference type="NCBI Taxonomy" id="3024400"/>
    <lineage>
        <taxon>Bacteria</taxon>
        <taxon>Pseudomonadati</taxon>
        <taxon>Pseudomonadota</taxon>
        <taxon>Alphaproteobacteria</taxon>
        <taxon>Kordiimonadales</taxon>
        <taxon>Temperatibacteraceae</taxon>
        <taxon>Gimibacter</taxon>
    </lineage>
</organism>
<dbReference type="Proteomes" id="UP001217500">
    <property type="component" value="Chromosome"/>
</dbReference>
<protein>
    <submittedName>
        <fullName evidence="1">Phage portal protein</fullName>
    </submittedName>
</protein>
<reference evidence="1" key="1">
    <citation type="submission" date="2023-01" db="EMBL/GenBank/DDBJ databases">
        <title>The genome sequence of Kordiimonadaceae bacterium 6D33.</title>
        <authorList>
            <person name="Liu Y."/>
        </authorList>
    </citation>
    <scope>NUCLEOTIDE SEQUENCE</scope>
    <source>
        <strain evidence="1">6D33</strain>
    </source>
</reference>